<name>A0A395N9N2_TRIAR</name>
<proteinExistence type="predicted"/>
<sequence length="119" mass="13072">MEVEGGALSRIWSPFSGFSTARRATKTGVQLTEMPHLPPYIRPLDHSVPEDAALTCAGDELANMPRNVASPRGVRCLSACNLISGYENPERAREWAGLAFTHDAHDFAAQRSTIARKHR</sequence>
<reference evidence="1 2" key="1">
    <citation type="journal article" date="2018" name="PLoS Pathog.">
        <title>Evolution of structural diversity of trichothecenes, a family of toxins produced by plant pathogenic and entomopathogenic fungi.</title>
        <authorList>
            <person name="Proctor R.H."/>
            <person name="McCormick S.P."/>
            <person name="Kim H.S."/>
            <person name="Cardoza R.E."/>
            <person name="Stanley A.M."/>
            <person name="Lindo L."/>
            <person name="Kelly A."/>
            <person name="Brown D.W."/>
            <person name="Lee T."/>
            <person name="Vaughan M.M."/>
            <person name="Alexander N.J."/>
            <person name="Busman M."/>
            <person name="Gutierrez S."/>
        </authorList>
    </citation>
    <scope>NUCLEOTIDE SEQUENCE [LARGE SCALE GENOMIC DNA]</scope>
    <source>
        <strain evidence="1 2">IBT 40837</strain>
    </source>
</reference>
<organism evidence="1 2">
    <name type="scientific">Trichoderma arundinaceum</name>
    <dbReference type="NCBI Taxonomy" id="490622"/>
    <lineage>
        <taxon>Eukaryota</taxon>
        <taxon>Fungi</taxon>
        <taxon>Dikarya</taxon>
        <taxon>Ascomycota</taxon>
        <taxon>Pezizomycotina</taxon>
        <taxon>Sordariomycetes</taxon>
        <taxon>Hypocreomycetidae</taxon>
        <taxon>Hypocreales</taxon>
        <taxon>Hypocreaceae</taxon>
        <taxon>Trichoderma</taxon>
    </lineage>
</organism>
<protein>
    <submittedName>
        <fullName evidence="1">Uncharacterized protein</fullName>
    </submittedName>
</protein>
<dbReference type="AlphaFoldDB" id="A0A395N9N2"/>
<gene>
    <name evidence="1" type="ORF">TARUN_9434</name>
</gene>
<evidence type="ECO:0000313" key="1">
    <source>
        <dbReference type="EMBL" id="RFU72822.1"/>
    </source>
</evidence>
<evidence type="ECO:0000313" key="2">
    <source>
        <dbReference type="Proteomes" id="UP000266272"/>
    </source>
</evidence>
<dbReference type="Proteomes" id="UP000266272">
    <property type="component" value="Unassembled WGS sequence"/>
</dbReference>
<comment type="caution">
    <text evidence="1">The sequence shown here is derived from an EMBL/GenBank/DDBJ whole genome shotgun (WGS) entry which is preliminary data.</text>
</comment>
<accession>A0A395N9N2</accession>
<dbReference type="EMBL" id="PXOA01000767">
    <property type="protein sequence ID" value="RFU72822.1"/>
    <property type="molecule type" value="Genomic_DNA"/>
</dbReference>
<keyword evidence="2" id="KW-1185">Reference proteome</keyword>